<reference evidence="4 5" key="1">
    <citation type="submission" date="2016-10" db="EMBL/GenBank/DDBJ databases">
        <authorList>
            <person name="de Groot N.N."/>
        </authorList>
    </citation>
    <scope>NUCLEOTIDE SEQUENCE [LARGE SCALE GENOMIC DNA]</scope>
    <source>
        <strain evidence="4 5">OK461</strain>
    </source>
</reference>
<dbReference type="RefSeq" id="WP_075027154.1">
    <property type="nucleotide sequence ID" value="NZ_FONR01000003.1"/>
</dbReference>
<comment type="subcellular location">
    <subcellularLocation>
        <location evidence="1">Secreted</location>
    </subcellularLocation>
</comment>
<dbReference type="InterPro" id="IPR050557">
    <property type="entry name" value="RTX_toxin/Mannuronan_C5-epim"/>
</dbReference>
<dbReference type="InterPro" id="IPR018511">
    <property type="entry name" value="Hemolysin-typ_Ca-bd_CS"/>
</dbReference>
<dbReference type="PANTHER" id="PTHR38340">
    <property type="entry name" value="S-LAYER PROTEIN"/>
    <property type="match status" value="1"/>
</dbReference>
<dbReference type="InterPro" id="IPR011049">
    <property type="entry name" value="Serralysin-like_metalloprot_C"/>
</dbReference>
<evidence type="ECO:0000313" key="4">
    <source>
        <dbReference type="EMBL" id="SFF01809.1"/>
    </source>
</evidence>
<evidence type="ECO:0000256" key="2">
    <source>
        <dbReference type="ARBA" id="ARBA00022525"/>
    </source>
</evidence>
<feature type="chain" id="PRO_5010220486" evidence="3">
    <location>
        <begin position="32"/>
        <end position="280"/>
    </location>
</feature>
<dbReference type="Proteomes" id="UP000181942">
    <property type="component" value="Unassembled WGS sequence"/>
</dbReference>
<dbReference type="SUPFAM" id="SSF51120">
    <property type="entry name" value="beta-Roll"/>
    <property type="match status" value="1"/>
</dbReference>
<accession>A0A1I2FA55</accession>
<name>A0A1I2FA55_9ACTN</name>
<dbReference type="PRINTS" id="PR00313">
    <property type="entry name" value="CABNDNGRPT"/>
</dbReference>
<keyword evidence="3" id="KW-0732">Signal</keyword>
<dbReference type="PROSITE" id="PS00330">
    <property type="entry name" value="HEMOLYSIN_CALCIUM"/>
    <property type="match status" value="3"/>
</dbReference>
<dbReference type="GO" id="GO:0005509">
    <property type="term" value="F:calcium ion binding"/>
    <property type="evidence" value="ECO:0007669"/>
    <property type="project" value="InterPro"/>
</dbReference>
<evidence type="ECO:0000256" key="1">
    <source>
        <dbReference type="ARBA" id="ARBA00004613"/>
    </source>
</evidence>
<dbReference type="Pfam" id="PF00353">
    <property type="entry name" value="HemolysinCabind"/>
    <property type="match status" value="3"/>
</dbReference>
<dbReference type="EMBL" id="FONR01000003">
    <property type="protein sequence ID" value="SFF01809.1"/>
    <property type="molecule type" value="Genomic_DNA"/>
</dbReference>
<dbReference type="InterPro" id="IPR001343">
    <property type="entry name" value="Hemolysn_Ca-bd"/>
</dbReference>
<evidence type="ECO:0000256" key="3">
    <source>
        <dbReference type="SAM" id="SignalP"/>
    </source>
</evidence>
<dbReference type="AlphaFoldDB" id="A0A1I2FA55"/>
<sequence length="280" mass="28016">MFRRRITALPRTLALATATVAVTLGAPAAQAAPAKSATAVVVGQKLFYTAAAGQTNHLSISWALGATDPDSQLSDFIYTFDDAVKISLGAGCVRPAGGDDTKAFCTVTEPNTSASDLDSLIVDLGDGNDTATTSNTSGGYTRIYGGPGNDTLTGHGVDVLYGQGGNDRLSGGGGVYDEGANGGAGNDTLVNCSAECHGGAGNDSLSGTSGDNSLFGDDGNDKLYGNAGRDLLQGGRGNDTLYGGAGGDKLYGNSGNDVLHGGAGKDFLSGGPGRNKTYQN</sequence>
<protein>
    <submittedName>
        <fullName evidence="4">Hemolysin-type calcium-binding repeat-containing protein</fullName>
    </submittedName>
</protein>
<keyword evidence="2" id="KW-0964">Secreted</keyword>
<organism evidence="4 5">
    <name type="scientific">Streptomyces mirabilis</name>
    <dbReference type="NCBI Taxonomy" id="68239"/>
    <lineage>
        <taxon>Bacteria</taxon>
        <taxon>Bacillati</taxon>
        <taxon>Actinomycetota</taxon>
        <taxon>Actinomycetes</taxon>
        <taxon>Kitasatosporales</taxon>
        <taxon>Streptomycetaceae</taxon>
        <taxon>Streptomyces</taxon>
    </lineage>
</organism>
<gene>
    <name evidence="4" type="ORF">SAMN02787118_103346</name>
</gene>
<dbReference type="PANTHER" id="PTHR38340:SF1">
    <property type="entry name" value="S-LAYER PROTEIN"/>
    <property type="match status" value="1"/>
</dbReference>
<evidence type="ECO:0000313" key="5">
    <source>
        <dbReference type="Proteomes" id="UP000181942"/>
    </source>
</evidence>
<proteinExistence type="predicted"/>
<dbReference type="OrthoDB" id="4194109at2"/>
<dbReference type="GO" id="GO:0005576">
    <property type="term" value="C:extracellular region"/>
    <property type="evidence" value="ECO:0007669"/>
    <property type="project" value="UniProtKB-SubCell"/>
</dbReference>
<feature type="signal peptide" evidence="3">
    <location>
        <begin position="1"/>
        <end position="31"/>
    </location>
</feature>
<dbReference type="Gene3D" id="2.150.10.10">
    <property type="entry name" value="Serralysin-like metalloprotease, C-terminal"/>
    <property type="match status" value="3"/>
</dbReference>